<feature type="binding site" evidence="10">
    <location>
        <position position="11"/>
    </location>
    <ligand>
        <name>Mg(2+)</name>
        <dbReference type="ChEBI" id="CHEBI:18420"/>
    </ligand>
</feature>
<feature type="site" description="Stabilizes the phosphoryl group" evidence="9">
    <location>
        <position position="111"/>
    </location>
</feature>
<dbReference type="SUPFAM" id="SSF56784">
    <property type="entry name" value="HAD-like"/>
    <property type="match status" value="1"/>
</dbReference>
<feature type="binding site" evidence="10">
    <location>
        <position position="13"/>
    </location>
    <ligand>
        <name>Mg(2+)</name>
        <dbReference type="ChEBI" id="CHEBI:18420"/>
    </ligand>
</feature>
<sequence>MNKLSKALFLDRDGVVNIDYDYVHRIDDFVFQDGIFELCQLANEKGYLIFIITNQAGIGRGYYSERDFLRLTRWMLSEFEKHKSHITKVFFSPYHPEHANGKYKRQSIFRKPNPGMILKAAKRYSLDLSKSILIGDQFSDIDAGINAGIKTNILIVNSENDNGKPYHNSIKVSTLKETFTHLI</sequence>
<keyword evidence="5 7" id="KW-0119">Carbohydrate metabolism</keyword>
<dbReference type="PIRSF" id="PIRSF004682">
    <property type="entry name" value="GmhB"/>
    <property type="match status" value="1"/>
</dbReference>
<dbReference type="NCBIfam" id="TIGR01656">
    <property type="entry name" value="Histidinol-ppas"/>
    <property type="match status" value="1"/>
</dbReference>
<dbReference type="CDD" id="cd07503">
    <property type="entry name" value="HAD_HisB-N"/>
    <property type="match status" value="1"/>
</dbReference>
<protein>
    <recommendedName>
        <fullName evidence="6 7">D,D-heptose 1,7-bisphosphate phosphatase</fullName>
        <ecNumber evidence="7">3.1.3.-</ecNumber>
    </recommendedName>
</protein>
<dbReference type="InterPro" id="IPR023214">
    <property type="entry name" value="HAD_sf"/>
</dbReference>
<evidence type="ECO:0000313" key="12">
    <source>
        <dbReference type="Proteomes" id="UP001209694"/>
    </source>
</evidence>
<proteinExistence type="inferred from homology"/>
<dbReference type="GO" id="GO:0005975">
    <property type="term" value="P:carbohydrate metabolic process"/>
    <property type="evidence" value="ECO:0007669"/>
    <property type="project" value="InterPro"/>
</dbReference>
<evidence type="ECO:0000256" key="9">
    <source>
        <dbReference type="PIRSR" id="PIRSR004682-3"/>
    </source>
</evidence>
<dbReference type="EMBL" id="JAMQQD010000005">
    <property type="protein sequence ID" value="MCW7516292.1"/>
    <property type="molecule type" value="Genomic_DNA"/>
</dbReference>
<reference evidence="11" key="1">
    <citation type="submission" date="2022-06" db="EMBL/GenBank/DDBJ databases">
        <title>Leptospira isolates from biofilms formed at urban environments.</title>
        <authorList>
            <person name="Ribeiro P.S."/>
            <person name="Sousa T."/>
            <person name="Carvalho N."/>
            <person name="Aburjaile F."/>
            <person name="Neves F."/>
            <person name="Oliveira D."/>
            <person name="Blanco L."/>
            <person name="Lima J."/>
            <person name="Costa F."/>
            <person name="Brenig B."/>
            <person name="Soares S."/>
            <person name="Ramos R."/>
            <person name="Goes-Neto A."/>
            <person name="Matiuzzi M."/>
            <person name="Azevedo V."/>
            <person name="Ristow P."/>
        </authorList>
    </citation>
    <scope>NUCLEOTIDE SEQUENCE</scope>
    <source>
        <strain evidence="11">VSF7</strain>
    </source>
</reference>
<evidence type="ECO:0000256" key="1">
    <source>
        <dbReference type="ARBA" id="ARBA00004496"/>
    </source>
</evidence>
<gene>
    <name evidence="11" type="ORF">ND810_14085</name>
</gene>
<dbReference type="PANTHER" id="PTHR42891:SF1">
    <property type="entry name" value="D-GLYCERO-BETA-D-MANNO-HEPTOSE-1,7-BISPHOSPHATE 7-PHOSPHATASE"/>
    <property type="match status" value="1"/>
</dbReference>
<dbReference type="EC" id="3.1.3.-" evidence="7"/>
<evidence type="ECO:0000256" key="7">
    <source>
        <dbReference type="PIRNR" id="PIRNR004682"/>
    </source>
</evidence>
<comment type="similarity">
    <text evidence="7">Belongs to the gmhB family.</text>
</comment>
<dbReference type="InterPro" id="IPR006549">
    <property type="entry name" value="HAD-SF_hydro_IIIA"/>
</dbReference>
<evidence type="ECO:0000256" key="3">
    <source>
        <dbReference type="ARBA" id="ARBA00022723"/>
    </source>
</evidence>
<feature type="binding site" evidence="10">
    <location>
        <position position="136"/>
    </location>
    <ligand>
        <name>Mg(2+)</name>
        <dbReference type="ChEBI" id="CHEBI:18420"/>
    </ligand>
</feature>
<evidence type="ECO:0000256" key="10">
    <source>
        <dbReference type="PIRSR" id="PIRSR004682-4"/>
    </source>
</evidence>
<evidence type="ECO:0000256" key="4">
    <source>
        <dbReference type="ARBA" id="ARBA00022801"/>
    </source>
</evidence>
<feature type="site" description="Stabilizes the phosphoryl group" evidence="9">
    <location>
        <position position="53"/>
    </location>
</feature>
<dbReference type="GO" id="GO:0005737">
    <property type="term" value="C:cytoplasm"/>
    <property type="evidence" value="ECO:0007669"/>
    <property type="project" value="UniProtKB-SubCell"/>
</dbReference>
<keyword evidence="2 7" id="KW-0963">Cytoplasm</keyword>
<dbReference type="GO" id="GO:0016791">
    <property type="term" value="F:phosphatase activity"/>
    <property type="evidence" value="ECO:0007669"/>
    <property type="project" value="InterPro"/>
</dbReference>
<comment type="subcellular location">
    <subcellularLocation>
        <location evidence="1 7">Cytoplasm</location>
    </subcellularLocation>
</comment>
<dbReference type="InterPro" id="IPR004446">
    <property type="entry name" value="Heptose_bisP_phosphatase"/>
</dbReference>
<dbReference type="Pfam" id="PF13242">
    <property type="entry name" value="Hydrolase_like"/>
    <property type="match status" value="1"/>
</dbReference>
<dbReference type="InterPro" id="IPR006543">
    <property type="entry name" value="Histidinol-phos"/>
</dbReference>
<name>A0AAW5V5H6_9LEPT</name>
<dbReference type="AlphaFoldDB" id="A0AAW5V5H6"/>
<evidence type="ECO:0000256" key="6">
    <source>
        <dbReference type="ARBA" id="ARBA00031828"/>
    </source>
</evidence>
<evidence type="ECO:0000256" key="2">
    <source>
        <dbReference type="ARBA" id="ARBA00022490"/>
    </source>
</evidence>
<dbReference type="NCBIfam" id="TIGR00213">
    <property type="entry name" value="GmhB_yaeD"/>
    <property type="match status" value="1"/>
</dbReference>
<keyword evidence="10" id="KW-0460">Magnesium</keyword>
<comment type="cofactor">
    <cofactor evidence="10">
        <name>Mg(2+)</name>
        <dbReference type="ChEBI" id="CHEBI:18420"/>
    </cofactor>
</comment>
<evidence type="ECO:0000256" key="8">
    <source>
        <dbReference type="PIRSR" id="PIRSR004682-1"/>
    </source>
</evidence>
<dbReference type="Proteomes" id="UP001209694">
    <property type="component" value="Unassembled WGS sequence"/>
</dbReference>
<comment type="caution">
    <text evidence="11">The sequence shown here is derived from an EMBL/GenBank/DDBJ whole genome shotgun (WGS) entry which is preliminary data.</text>
</comment>
<feature type="site" description="Contributes to substrate recognition" evidence="9">
    <location>
        <position position="110"/>
    </location>
</feature>
<dbReference type="GO" id="GO:0046872">
    <property type="term" value="F:metal ion binding"/>
    <property type="evidence" value="ECO:0007669"/>
    <property type="project" value="UniProtKB-KW"/>
</dbReference>
<dbReference type="Gene3D" id="3.40.50.1000">
    <property type="entry name" value="HAD superfamily/HAD-like"/>
    <property type="match status" value="1"/>
</dbReference>
<keyword evidence="4 7" id="KW-0378">Hydrolase</keyword>
<evidence type="ECO:0000256" key="5">
    <source>
        <dbReference type="ARBA" id="ARBA00023277"/>
    </source>
</evidence>
<feature type="active site" description="Proton donor" evidence="8">
    <location>
        <position position="13"/>
    </location>
</feature>
<keyword evidence="3 10" id="KW-0479">Metal-binding</keyword>
<dbReference type="InterPro" id="IPR036412">
    <property type="entry name" value="HAD-like_sf"/>
</dbReference>
<dbReference type="PANTHER" id="PTHR42891">
    <property type="entry name" value="D-GLYCERO-BETA-D-MANNO-HEPTOSE-1,7-BISPHOSPHATE 7-PHOSPHATASE"/>
    <property type="match status" value="1"/>
</dbReference>
<dbReference type="NCBIfam" id="TIGR01662">
    <property type="entry name" value="HAD-SF-IIIA"/>
    <property type="match status" value="1"/>
</dbReference>
<organism evidence="11 12">
    <name type="scientific">Leptospira levettii</name>
    <dbReference type="NCBI Taxonomy" id="2023178"/>
    <lineage>
        <taxon>Bacteria</taxon>
        <taxon>Pseudomonadati</taxon>
        <taxon>Spirochaetota</taxon>
        <taxon>Spirochaetia</taxon>
        <taxon>Leptospirales</taxon>
        <taxon>Leptospiraceae</taxon>
        <taxon>Leptospira</taxon>
    </lineage>
</organism>
<accession>A0AAW5V5H6</accession>
<feature type="active site" description="Nucleophile" evidence="8">
    <location>
        <position position="11"/>
    </location>
</feature>
<evidence type="ECO:0000313" key="11">
    <source>
        <dbReference type="EMBL" id="MCW7516292.1"/>
    </source>
</evidence>